<protein>
    <submittedName>
        <fullName evidence="2">Uncharacterized protein</fullName>
    </submittedName>
</protein>
<keyword evidence="3" id="KW-1185">Reference proteome</keyword>
<evidence type="ECO:0000313" key="2">
    <source>
        <dbReference type="Ensembl" id="ENSNPEP00000015283.1"/>
    </source>
</evidence>
<dbReference type="Proteomes" id="UP000694420">
    <property type="component" value="Unplaced"/>
</dbReference>
<feature type="region of interest" description="Disordered" evidence="1">
    <location>
        <begin position="26"/>
        <end position="46"/>
    </location>
</feature>
<reference evidence="2" key="1">
    <citation type="submission" date="2025-08" db="UniProtKB">
        <authorList>
            <consortium name="Ensembl"/>
        </authorList>
    </citation>
    <scope>IDENTIFICATION</scope>
</reference>
<accession>A0A8C6ZLK6</accession>
<evidence type="ECO:0000256" key="1">
    <source>
        <dbReference type="SAM" id="MobiDB-lite"/>
    </source>
</evidence>
<reference evidence="2" key="2">
    <citation type="submission" date="2025-09" db="UniProtKB">
        <authorList>
            <consortium name="Ensembl"/>
        </authorList>
    </citation>
    <scope>IDENTIFICATION</scope>
</reference>
<organism evidence="2 3">
    <name type="scientific">Nothoprocta perdicaria</name>
    <name type="common">Chilean tinamou</name>
    <name type="synonym">Crypturus perdicarius</name>
    <dbReference type="NCBI Taxonomy" id="30464"/>
    <lineage>
        <taxon>Eukaryota</taxon>
        <taxon>Metazoa</taxon>
        <taxon>Chordata</taxon>
        <taxon>Craniata</taxon>
        <taxon>Vertebrata</taxon>
        <taxon>Euteleostomi</taxon>
        <taxon>Archelosauria</taxon>
        <taxon>Archosauria</taxon>
        <taxon>Dinosauria</taxon>
        <taxon>Saurischia</taxon>
        <taxon>Theropoda</taxon>
        <taxon>Coelurosauria</taxon>
        <taxon>Aves</taxon>
        <taxon>Palaeognathae</taxon>
        <taxon>Tinamiformes</taxon>
        <taxon>Tinamidae</taxon>
        <taxon>Nothoprocta</taxon>
    </lineage>
</organism>
<proteinExistence type="predicted"/>
<dbReference type="AlphaFoldDB" id="A0A8C6ZLK6"/>
<sequence>MAHDSIFISYPCYPTKLEREIKYQDDLSSASSSRNLTKPSAAVSKQ</sequence>
<dbReference type="Ensembl" id="ENSNPET00000015661.1">
    <property type="protein sequence ID" value="ENSNPEP00000015283.1"/>
    <property type="gene ID" value="ENSNPEG00000011409.1"/>
</dbReference>
<name>A0A8C6ZLK6_NOTPE</name>
<evidence type="ECO:0000313" key="3">
    <source>
        <dbReference type="Proteomes" id="UP000694420"/>
    </source>
</evidence>